<evidence type="ECO:0000256" key="4">
    <source>
        <dbReference type="PROSITE-ProRule" id="PRU00433"/>
    </source>
</evidence>
<evidence type="ECO:0000256" key="1">
    <source>
        <dbReference type="ARBA" id="ARBA00022617"/>
    </source>
</evidence>
<accession>A0A9X0R2G3</accession>
<dbReference type="Gene3D" id="1.10.760.10">
    <property type="entry name" value="Cytochrome c-like domain"/>
    <property type="match status" value="1"/>
</dbReference>
<dbReference type="GO" id="GO:0046872">
    <property type="term" value="F:metal ion binding"/>
    <property type="evidence" value="ECO:0007669"/>
    <property type="project" value="UniProtKB-KW"/>
</dbReference>
<keyword evidence="1 4" id="KW-0349">Heme</keyword>
<dbReference type="RefSeq" id="WP_186773102.1">
    <property type="nucleotide sequence ID" value="NZ_JACOMF010000051.1"/>
</dbReference>
<keyword evidence="8" id="KW-1185">Reference proteome</keyword>
<dbReference type="Proteomes" id="UP000600101">
    <property type="component" value="Unassembled WGS sequence"/>
</dbReference>
<dbReference type="EMBL" id="JACOMF010000051">
    <property type="protein sequence ID" value="MBC4018350.1"/>
    <property type="molecule type" value="Genomic_DNA"/>
</dbReference>
<evidence type="ECO:0000256" key="3">
    <source>
        <dbReference type="ARBA" id="ARBA00023004"/>
    </source>
</evidence>
<evidence type="ECO:0000256" key="2">
    <source>
        <dbReference type="ARBA" id="ARBA00022723"/>
    </source>
</evidence>
<organism evidence="7 8">
    <name type="scientific">Siccirubricoccus deserti</name>
    <dbReference type="NCBI Taxonomy" id="2013562"/>
    <lineage>
        <taxon>Bacteria</taxon>
        <taxon>Pseudomonadati</taxon>
        <taxon>Pseudomonadota</taxon>
        <taxon>Alphaproteobacteria</taxon>
        <taxon>Acetobacterales</taxon>
        <taxon>Roseomonadaceae</taxon>
        <taxon>Siccirubricoccus</taxon>
    </lineage>
</organism>
<feature type="domain" description="Cytochrome c" evidence="6">
    <location>
        <begin position="78"/>
        <end position="157"/>
    </location>
</feature>
<reference evidence="7" key="1">
    <citation type="submission" date="2020-08" db="EMBL/GenBank/DDBJ databases">
        <authorList>
            <person name="Hu Y."/>
            <person name="Nguyen S.V."/>
            <person name="Li F."/>
            <person name="Fanning S."/>
        </authorList>
    </citation>
    <scope>NUCLEOTIDE SEQUENCE</scope>
    <source>
        <strain evidence="7">SYSU D8009</strain>
    </source>
</reference>
<evidence type="ECO:0000256" key="5">
    <source>
        <dbReference type="SAM" id="MobiDB-lite"/>
    </source>
</evidence>
<proteinExistence type="predicted"/>
<protein>
    <submittedName>
        <fullName evidence="7">C-type cytochrome</fullName>
    </submittedName>
</protein>
<evidence type="ECO:0000259" key="6">
    <source>
        <dbReference type="PROSITE" id="PS51007"/>
    </source>
</evidence>
<dbReference type="Pfam" id="PF13442">
    <property type="entry name" value="Cytochrome_CBB3"/>
    <property type="match status" value="1"/>
</dbReference>
<name>A0A9X0R2G3_9PROT</name>
<dbReference type="GO" id="GO:0009055">
    <property type="term" value="F:electron transfer activity"/>
    <property type="evidence" value="ECO:0007669"/>
    <property type="project" value="InterPro"/>
</dbReference>
<gene>
    <name evidence="7" type="ORF">H7965_23985</name>
</gene>
<keyword evidence="2 4" id="KW-0479">Metal-binding</keyword>
<dbReference type="InterPro" id="IPR009056">
    <property type="entry name" value="Cyt_c-like_dom"/>
</dbReference>
<evidence type="ECO:0000313" key="7">
    <source>
        <dbReference type="EMBL" id="MBC4018350.1"/>
    </source>
</evidence>
<sequence length="190" mass="20508">MRKPSRPRPAAGVSVRQAVPLGLVLLALCGCRREAREVRLDPPVAAALAGVAAMPNGIGGRPPEVYFVLGKPYRGNAYQLSEGKRLYAWFGCPECHRDGEGSGRGPSLLDGWWNHGPGIETIYLSIRDGRPGGMPPYRTRLTHEQLWQLAGYVQVLGAYSASAAAPGRSDQVQSRPAENRAPARFAPLEP</sequence>
<feature type="region of interest" description="Disordered" evidence="5">
    <location>
        <begin position="165"/>
        <end position="190"/>
    </location>
</feature>
<dbReference type="InterPro" id="IPR036909">
    <property type="entry name" value="Cyt_c-like_dom_sf"/>
</dbReference>
<dbReference type="PROSITE" id="PS51257">
    <property type="entry name" value="PROKAR_LIPOPROTEIN"/>
    <property type="match status" value="1"/>
</dbReference>
<evidence type="ECO:0000313" key="8">
    <source>
        <dbReference type="Proteomes" id="UP000600101"/>
    </source>
</evidence>
<keyword evidence="3 4" id="KW-0408">Iron</keyword>
<dbReference type="GO" id="GO:0020037">
    <property type="term" value="F:heme binding"/>
    <property type="evidence" value="ECO:0007669"/>
    <property type="project" value="InterPro"/>
</dbReference>
<dbReference type="SUPFAM" id="SSF46626">
    <property type="entry name" value="Cytochrome c"/>
    <property type="match status" value="1"/>
</dbReference>
<dbReference type="PROSITE" id="PS51007">
    <property type="entry name" value="CYTC"/>
    <property type="match status" value="1"/>
</dbReference>
<comment type="caution">
    <text evidence="7">The sequence shown here is derived from an EMBL/GenBank/DDBJ whole genome shotgun (WGS) entry which is preliminary data.</text>
</comment>
<dbReference type="AlphaFoldDB" id="A0A9X0R2G3"/>